<protein>
    <submittedName>
        <fullName evidence="2">Type II secretion system protein M (GspM)</fullName>
    </submittedName>
</protein>
<dbReference type="Proteomes" id="UP000270626">
    <property type="component" value="Unassembled WGS sequence"/>
</dbReference>
<reference evidence="2 3" key="1">
    <citation type="submission" date="2018-10" db="EMBL/GenBank/DDBJ databases">
        <title>Genomic Encyclopedia of Type Strains, Phase IV (KMG-IV): sequencing the most valuable type-strain genomes for metagenomic binning, comparative biology and taxonomic classification.</title>
        <authorList>
            <person name="Goeker M."/>
        </authorList>
    </citation>
    <scope>NUCLEOTIDE SEQUENCE [LARGE SCALE GENOMIC DNA]</scope>
    <source>
        <strain evidence="2 3">DSM 23841</strain>
    </source>
</reference>
<gene>
    <name evidence="2" type="ORF">DFR40_0062</name>
</gene>
<proteinExistence type="predicted"/>
<evidence type="ECO:0000313" key="3">
    <source>
        <dbReference type="Proteomes" id="UP000270626"/>
    </source>
</evidence>
<feature type="transmembrane region" description="Helical" evidence="1">
    <location>
        <begin position="27"/>
        <end position="47"/>
    </location>
</feature>
<sequence length="166" mass="18360">MNATWLNALRQRGSACWRQRSPREQQALRRLAAVLAVAIAAQLLWLLDTARREQARRLPVLAAEAARVAALGAAWREIGEAPPPPRADVVERALAPRLGELGADVVGRWQGDGSLSLSGYVEPARWLRWSAAMQQEYRLHLARCQVHGEGGRIRIEAVYRSGNGAR</sequence>
<keyword evidence="1" id="KW-0812">Transmembrane</keyword>
<evidence type="ECO:0000313" key="2">
    <source>
        <dbReference type="EMBL" id="RKT63013.1"/>
    </source>
</evidence>
<name>A0A495WR30_9RHOO</name>
<dbReference type="AlphaFoldDB" id="A0A495WR30"/>
<accession>A0A495WR30</accession>
<dbReference type="OrthoDB" id="8563628at2"/>
<organism evidence="2 3">
    <name type="scientific">Azonexus fungiphilus</name>
    <dbReference type="NCBI Taxonomy" id="146940"/>
    <lineage>
        <taxon>Bacteria</taxon>
        <taxon>Pseudomonadati</taxon>
        <taxon>Pseudomonadota</taxon>
        <taxon>Betaproteobacteria</taxon>
        <taxon>Rhodocyclales</taxon>
        <taxon>Azonexaceae</taxon>
        <taxon>Azonexus</taxon>
    </lineage>
</organism>
<evidence type="ECO:0000256" key="1">
    <source>
        <dbReference type="SAM" id="Phobius"/>
    </source>
</evidence>
<keyword evidence="3" id="KW-1185">Reference proteome</keyword>
<dbReference type="RefSeq" id="WP_121456498.1">
    <property type="nucleotide sequence ID" value="NZ_RBXP01000001.1"/>
</dbReference>
<keyword evidence="1" id="KW-0472">Membrane</keyword>
<comment type="caution">
    <text evidence="2">The sequence shown here is derived from an EMBL/GenBank/DDBJ whole genome shotgun (WGS) entry which is preliminary data.</text>
</comment>
<dbReference type="GO" id="GO:0015627">
    <property type="term" value="C:type II protein secretion system complex"/>
    <property type="evidence" value="ECO:0007669"/>
    <property type="project" value="InterPro"/>
</dbReference>
<dbReference type="Pfam" id="PF04612">
    <property type="entry name" value="T2SSM"/>
    <property type="match status" value="1"/>
</dbReference>
<keyword evidence="1" id="KW-1133">Transmembrane helix</keyword>
<dbReference type="EMBL" id="RBXP01000001">
    <property type="protein sequence ID" value="RKT63013.1"/>
    <property type="molecule type" value="Genomic_DNA"/>
</dbReference>
<dbReference type="GO" id="GO:0015628">
    <property type="term" value="P:protein secretion by the type II secretion system"/>
    <property type="evidence" value="ECO:0007669"/>
    <property type="project" value="InterPro"/>
</dbReference>
<dbReference type="InterPro" id="IPR007690">
    <property type="entry name" value="T2SS_GspM"/>
</dbReference>